<reference evidence="4" key="1">
    <citation type="journal article" date="2019" name="Int. J. Syst. Evol. Microbiol.">
        <title>The Global Catalogue of Microorganisms (GCM) 10K type strain sequencing project: providing services to taxonomists for standard genome sequencing and annotation.</title>
        <authorList>
            <consortium name="The Broad Institute Genomics Platform"/>
            <consortium name="The Broad Institute Genome Sequencing Center for Infectious Disease"/>
            <person name="Wu L."/>
            <person name="Ma J."/>
        </authorList>
    </citation>
    <scope>NUCLEOTIDE SEQUENCE [LARGE SCALE GENOMIC DNA]</scope>
    <source>
        <strain evidence="4">CGMCC 1.13574</strain>
    </source>
</reference>
<dbReference type="SMART" id="SM00267">
    <property type="entry name" value="GGDEF"/>
    <property type="match status" value="1"/>
</dbReference>
<dbReference type="Pfam" id="PF00990">
    <property type="entry name" value="GGDEF"/>
    <property type="match status" value="1"/>
</dbReference>
<dbReference type="PANTHER" id="PTHR33121:SF79">
    <property type="entry name" value="CYCLIC DI-GMP PHOSPHODIESTERASE PDED-RELATED"/>
    <property type="match status" value="1"/>
</dbReference>
<dbReference type="InterPro" id="IPR000014">
    <property type="entry name" value="PAS"/>
</dbReference>
<evidence type="ECO:0000313" key="3">
    <source>
        <dbReference type="EMBL" id="MFC4728881.1"/>
    </source>
</evidence>
<accession>A0ABV9NKR3</accession>
<dbReference type="CDD" id="cd01948">
    <property type="entry name" value="EAL"/>
    <property type="match status" value="1"/>
</dbReference>
<dbReference type="SUPFAM" id="SSF55073">
    <property type="entry name" value="Nucleotide cyclase"/>
    <property type="match status" value="1"/>
</dbReference>
<organism evidence="3 4">
    <name type="scientific">Coralloluteibacterium thermophilum</name>
    <dbReference type="NCBI Taxonomy" id="2707049"/>
    <lineage>
        <taxon>Bacteria</taxon>
        <taxon>Pseudomonadati</taxon>
        <taxon>Pseudomonadota</taxon>
        <taxon>Gammaproteobacteria</taxon>
        <taxon>Lysobacterales</taxon>
        <taxon>Lysobacteraceae</taxon>
        <taxon>Coralloluteibacterium</taxon>
    </lineage>
</organism>
<dbReference type="InterPro" id="IPR050706">
    <property type="entry name" value="Cyclic-di-GMP_PDE-like"/>
</dbReference>
<keyword evidence="4" id="KW-1185">Reference proteome</keyword>
<dbReference type="CDD" id="cd00130">
    <property type="entry name" value="PAS"/>
    <property type="match status" value="1"/>
</dbReference>
<dbReference type="InterPro" id="IPR001633">
    <property type="entry name" value="EAL_dom"/>
</dbReference>
<dbReference type="PANTHER" id="PTHR33121">
    <property type="entry name" value="CYCLIC DI-GMP PHOSPHODIESTERASE PDEF"/>
    <property type="match status" value="1"/>
</dbReference>
<dbReference type="PROSITE" id="PS50883">
    <property type="entry name" value="EAL"/>
    <property type="match status" value="1"/>
</dbReference>
<dbReference type="Pfam" id="PF00563">
    <property type="entry name" value="EAL"/>
    <property type="match status" value="1"/>
</dbReference>
<proteinExistence type="predicted"/>
<evidence type="ECO:0000259" key="1">
    <source>
        <dbReference type="PROSITE" id="PS50883"/>
    </source>
</evidence>
<dbReference type="SUPFAM" id="SSF141868">
    <property type="entry name" value="EAL domain-like"/>
    <property type="match status" value="1"/>
</dbReference>
<dbReference type="Pfam" id="PF13426">
    <property type="entry name" value="PAS_9"/>
    <property type="match status" value="1"/>
</dbReference>
<dbReference type="InterPro" id="IPR035919">
    <property type="entry name" value="EAL_sf"/>
</dbReference>
<dbReference type="SMART" id="SM00091">
    <property type="entry name" value="PAS"/>
    <property type="match status" value="1"/>
</dbReference>
<dbReference type="NCBIfam" id="TIGR00229">
    <property type="entry name" value="sensory_box"/>
    <property type="match status" value="1"/>
</dbReference>
<name>A0ABV9NKR3_9GAMM</name>
<sequence length="691" mass="75716">MPQTDTVIRLLFVEDRLEDAEQFISLLRNGGIAVRPMRPESVEELARQLNELPVDLVLACRDAVQIPFASVVQVVNASGKDVPVLASVDRLDETVLIDALGAGARSVALRGNPEQLLQVVRQTFDDLVLRRSVRRLEAALRESERRCDALIASSRDPIAYVHEGMHIRANEAYLEMFGYVDFEEIEGLPLLDAIAPSHAEEFKQLLKQLSRGETPPRSVELVAQRADGSSFDAIIEFAQATYEGESCLQIVFRQQTVDPDVARELDALRQRDQVTDLFNRSHFLSVLEDAVAAAAAGRGDQALLLVEPDHYATALSDIGLAHADTLLAALAERLRTVLREQDVAARFTDHGFAVLCTRCDHSESARLAELVRSAFEGHIVEAGNRSLTLTVSVGGVQISERIATVQQVLAKATQSVQGAMAAGGNRVEIYDPGAVDRAEEERVRAWVERLRKALVEEGFVLHYQPIISLTGEPGENYEVLLRLLSHGNELIQPGTFLGIAEEHGLLEQIDRWVIEHAIAAAAELKGRDRRPTLFVKVTQASIHDPKLPAFIGETLARHGVEGGQLVFEIPEAKAFTSLRATQDFQAGLKGLGCGLALEQFGAGLNSFHLLNHLDPGFLKIDRSFVQDLPKNAENQAKLREIADRAHEAGKLAVAEFVEDAACMAALFSTGIDYVEGHFLAPAGPVMNYDFG</sequence>
<dbReference type="SMART" id="SM00052">
    <property type="entry name" value="EAL"/>
    <property type="match status" value="1"/>
</dbReference>
<protein>
    <submittedName>
        <fullName evidence="3">EAL domain-containing protein</fullName>
    </submittedName>
</protein>
<dbReference type="InterPro" id="IPR000160">
    <property type="entry name" value="GGDEF_dom"/>
</dbReference>
<feature type="domain" description="GGDEF" evidence="2">
    <location>
        <begin position="299"/>
        <end position="432"/>
    </location>
</feature>
<dbReference type="SUPFAM" id="SSF55785">
    <property type="entry name" value="PYP-like sensor domain (PAS domain)"/>
    <property type="match status" value="1"/>
</dbReference>
<gene>
    <name evidence="3" type="ORF">ACFO3Q_11945</name>
</gene>
<feature type="domain" description="EAL" evidence="1">
    <location>
        <begin position="443"/>
        <end position="691"/>
    </location>
</feature>
<dbReference type="InterPro" id="IPR011006">
    <property type="entry name" value="CheY-like_superfamily"/>
</dbReference>
<evidence type="ECO:0000259" key="2">
    <source>
        <dbReference type="PROSITE" id="PS50887"/>
    </source>
</evidence>
<dbReference type="RefSeq" id="WP_377004952.1">
    <property type="nucleotide sequence ID" value="NZ_JBHSGG010000033.1"/>
</dbReference>
<dbReference type="Gene3D" id="3.30.70.270">
    <property type="match status" value="1"/>
</dbReference>
<dbReference type="NCBIfam" id="TIGR00254">
    <property type="entry name" value="GGDEF"/>
    <property type="match status" value="1"/>
</dbReference>
<comment type="caution">
    <text evidence="3">The sequence shown here is derived from an EMBL/GenBank/DDBJ whole genome shotgun (WGS) entry which is preliminary data.</text>
</comment>
<dbReference type="CDD" id="cd01949">
    <property type="entry name" value="GGDEF"/>
    <property type="match status" value="1"/>
</dbReference>
<dbReference type="InterPro" id="IPR029787">
    <property type="entry name" value="Nucleotide_cyclase"/>
</dbReference>
<dbReference type="InterPro" id="IPR043128">
    <property type="entry name" value="Rev_trsase/Diguanyl_cyclase"/>
</dbReference>
<dbReference type="Gene3D" id="3.30.450.20">
    <property type="entry name" value="PAS domain"/>
    <property type="match status" value="1"/>
</dbReference>
<evidence type="ECO:0000313" key="4">
    <source>
        <dbReference type="Proteomes" id="UP001595892"/>
    </source>
</evidence>
<dbReference type="EMBL" id="JBHSGG010000033">
    <property type="protein sequence ID" value="MFC4728881.1"/>
    <property type="molecule type" value="Genomic_DNA"/>
</dbReference>
<dbReference type="Proteomes" id="UP001595892">
    <property type="component" value="Unassembled WGS sequence"/>
</dbReference>
<dbReference type="Gene3D" id="3.20.20.450">
    <property type="entry name" value="EAL domain"/>
    <property type="match status" value="1"/>
</dbReference>
<dbReference type="PROSITE" id="PS50887">
    <property type="entry name" value="GGDEF"/>
    <property type="match status" value="1"/>
</dbReference>
<dbReference type="InterPro" id="IPR035965">
    <property type="entry name" value="PAS-like_dom_sf"/>
</dbReference>
<dbReference type="SUPFAM" id="SSF52172">
    <property type="entry name" value="CheY-like"/>
    <property type="match status" value="1"/>
</dbReference>